<evidence type="ECO:0000313" key="2">
    <source>
        <dbReference type="EMBL" id="GMT09733.1"/>
    </source>
</evidence>
<feature type="non-terminal residue" evidence="2">
    <location>
        <position position="1"/>
    </location>
</feature>
<feature type="region of interest" description="Disordered" evidence="1">
    <location>
        <begin position="1"/>
        <end position="86"/>
    </location>
</feature>
<accession>A0AAV5UU67</accession>
<gene>
    <name evidence="2" type="ORF">PFISCL1PPCAC_1030</name>
</gene>
<reference evidence="2" key="1">
    <citation type="submission" date="2023-10" db="EMBL/GenBank/DDBJ databases">
        <title>Genome assembly of Pristionchus species.</title>
        <authorList>
            <person name="Yoshida K."/>
            <person name="Sommer R.J."/>
        </authorList>
    </citation>
    <scope>NUCLEOTIDE SEQUENCE</scope>
    <source>
        <strain evidence="2">RS5133</strain>
    </source>
</reference>
<dbReference type="EMBL" id="BTSY01000001">
    <property type="protein sequence ID" value="GMT09733.1"/>
    <property type="molecule type" value="Genomic_DNA"/>
</dbReference>
<evidence type="ECO:0000313" key="3">
    <source>
        <dbReference type="Proteomes" id="UP001432322"/>
    </source>
</evidence>
<proteinExistence type="predicted"/>
<feature type="non-terminal residue" evidence="2">
    <location>
        <position position="118"/>
    </location>
</feature>
<protein>
    <submittedName>
        <fullName evidence="2">Uncharacterized protein</fullName>
    </submittedName>
</protein>
<evidence type="ECO:0000256" key="1">
    <source>
        <dbReference type="SAM" id="MobiDB-lite"/>
    </source>
</evidence>
<feature type="compositionally biased region" description="Polar residues" evidence="1">
    <location>
        <begin position="37"/>
        <end position="46"/>
    </location>
</feature>
<organism evidence="2 3">
    <name type="scientific">Pristionchus fissidentatus</name>
    <dbReference type="NCBI Taxonomy" id="1538716"/>
    <lineage>
        <taxon>Eukaryota</taxon>
        <taxon>Metazoa</taxon>
        <taxon>Ecdysozoa</taxon>
        <taxon>Nematoda</taxon>
        <taxon>Chromadorea</taxon>
        <taxon>Rhabditida</taxon>
        <taxon>Rhabditina</taxon>
        <taxon>Diplogasteromorpha</taxon>
        <taxon>Diplogasteroidea</taxon>
        <taxon>Neodiplogasteridae</taxon>
        <taxon>Pristionchus</taxon>
    </lineage>
</organism>
<sequence>QQLQQPQTESNAVPPGGLDSQQHQENEATRGYIQIAASANASCSSQLEEEEEENEEKVSPAISSSSNVAADAPDDGPGAAPLRQTDEDLAADAIAVQPKRLELQSIIVPFRSAEAASS</sequence>
<feature type="compositionally biased region" description="Polar residues" evidence="1">
    <location>
        <begin position="1"/>
        <end position="11"/>
    </location>
</feature>
<dbReference type="AlphaFoldDB" id="A0AAV5UU67"/>
<comment type="caution">
    <text evidence="2">The sequence shown here is derived from an EMBL/GenBank/DDBJ whole genome shotgun (WGS) entry which is preliminary data.</text>
</comment>
<feature type="compositionally biased region" description="Low complexity" evidence="1">
    <location>
        <begin position="69"/>
        <end position="81"/>
    </location>
</feature>
<keyword evidence="3" id="KW-1185">Reference proteome</keyword>
<name>A0AAV5UU67_9BILA</name>
<dbReference type="Proteomes" id="UP001432322">
    <property type="component" value="Unassembled WGS sequence"/>
</dbReference>